<reference evidence="2 3" key="1">
    <citation type="submission" date="2024-02" db="EMBL/GenBank/DDBJ databases">
        <title>De novo assembly and annotation of 12 fungi associated with fruit tree decline syndrome in Ontario, Canada.</title>
        <authorList>
            <person name="Sulman M."/>
            <person name="Ellouze W."/>
            <person name="Ilyukhin E."/>
        </authorList>
    </citation>
    <scope>NUCLEOTIDE SEQUENCE [LARGE SCALE GENOMIC DNA]</scope>
    <source>
        <strain evidence="2 3">M97-236</strain>
    </source>
</reference>
<evidence type="ECO:0000256" key="1">
    <source>
        <dbReference type="SAM" id="MobiDB-lite"/>
    </source>
</evidence>
<dbReference type="EMBL" id="JAKIXB020000026">
    <property type="protein sequence ID" value="KAL1597512.1"/>
    <property type="molecule type" value="Genomic_DNA"/>
</dbReference>
<accession>A0ABR3QZD8</accession>
<evidence type="ECO:0000313" key="2">
    <source>
        <dbReference type="EMBL" id="KAL1597512.1"/>
    </source>
</evidence>
<organism evidence="2 3">
    <name type="scientific">Nothophoma quercina</name>
    <dbReference type="NCBI Taxonomy" id="749835"/>
    <lineage>
        <taxon>Eukaryota</taxon>
        <taxon>Fungi</taxon>
        <taxon>Dikarya</taxon>
        <taxon>Ascomycota</taxon>
        <taxon>Pezizomycotina</taxon>
        <taxon>Dothideomycetes</taxon>
        <taxon>Pleosporomycetidae</taxon>
        <taxon>Pleosporales</taxon>
        <taxon>Pleosporineae</taxon>
        <taxon>Didymellaceae</taxon>
        <taxon>Nothophoma</taxon>
    </lineage>
</organism>
<sequence>MPAICSITSTMAPDKSTNALLTNWGKSCRSNVSPARSISASPPPGTDGLLASVPTAQSSTPNTTPPSSRSPSPQPAAAITTGKSWQSSRWVKKGPPPPVLECKVGRVIRMPDESDLSPTTIRRDITGDPWLHPAVVTKIWEDKGVKLVKLRACTSFTNRGGIGGKAEWHHHYFVKATPDQLTSESDVFRKKCWVNCSPGQEFTIEYGALREWTGNKRWGAIQFNEAALDSFNKNEPWSRRDGFF</sequence>
<keyword evidence="3" id="KW-1185">Reference proteome</keyword>
<name>A0ABR3QZD8_9PLEO</name>
<feature type="compositionally biased region" description="Low complexity" evidence="1">
    <location>
        <begin position="54"/>
        <end position="78"/>
    </location>
</feature>
<feature type="region of interest" description="Disordered" evidence="1">
    <location>
        <begin position="27"/>
        <end position="97"/>
    </location>
</feature>
<evidence type="ECO:0000313" key="3">
    <source>
        <dbReference type="Proteomes" id="UP001521222"/>
    </source>
</evidence>
<protein>
    <submittedName>
        <fullName evidence="2">Uncharacterized protein</fullName>
    </submittedName>
</protein>
<gene>
    <name evidence="2" type="ORF">SLS59_007545</name>
</gene>
<comment type="caution">
    <text evidence="2">The sequence shown here is derived from an EMBL/GenBank/DDBJ whole genome shotgun (WGS) entry which is preliminary data.</text>
</comment>
<proteinExistence type="predicted"/>
<dbReference type="Proteomes" id="UP001521222">
    <property type="component" value="Unassembled WGS sequence"/>
</dbReference>